<dbReference type="InterPro" id="IPR025696">
    <property type="entry name" value="Beta-barrel_MTR4"/>
</dbReference>
<reference evidence="7" key="1">
    <citation type="submission" date="2023-04" db="EMBL/GenBank/DDBJ databases">
        <title>Ambrosiozyma monospora NBRC 1965.</title>
        <authorList>
            <person name="Ichikawa N."/>
            <person name="Sato H."/>
            <person name="Tonouchi N."/>
        </authorList>
    </citation>
    <scope>NUCLEOTIDE SEQUENCE</scope>
    <source>
        <strain evidence="7">NBRC 1965</strain>
    </source>
</reference>
<dbReference type="Pfam" id="PF13234">
    <property type="entry name" value="MTR4_beta-barrel"/>
    <property type="match status" value="1"/>
</dbReference>
<dbReference type="Pfam" id="PF21408">
    <property type="entry name" value="MTR4-like_stalk"/>
    <property type="match status" value="1"/>
</dbReference>
<dbReference type="PANTHER" id="PTHR12131">
    <property type="entry name" value="ATP-DEPENDENT RNA AND DNA HELICASE"/>
    <property type="match status" value="1"/>
</dbReference>
<dbReference type="InterPro" id="IPR027417">
    <property type="entry name" value="P-loop_NTPase"/>
</dbReference>
<evidence type="ECO:0000259" key="6">
    <source>
        <dbReference type="Pfam" id="PF21408"/>
    </source>
</evidence>
<dbReference type="GO" id="GO:0004386">
    <property type="term" value="F:helicase activity"/>
    <property type="evidence" value="ECO:0007669"/>
    <property type="project" value="UniProtKB-KW"/>
</dbReference>
<evidence type="ECO:0000259" key="5">
    <source>
        <dbReference type="Pfam" id="PF13234"/>
    </source>
</evidence>
<dbReference type="GO" id="GO:0005634">
    <property type="term" value="C:nucleus"/>
    <property type="evidence" value="ECO:0007669"/>
    <property type="project" value="TreeGrafter"/>
</dbReference>
<dbReference type="GO" id="GO:0000460">
    <property type="term" value="P:maturation of 5.8S rRNA"/>
    <property type="evidence" value="ECO:0007669"/>
    <property type="project" value="TreeGrafter"/>
</dbReference>
<keyword evidence="1" id="KW-0547">Nucleotide-binding</keyword>
<feature type="domain" description="Exosome RNA helicase MTR4-like stalk" evidence="6">
    <location>
        <begin position="64"/>
        <end position="125"/>
    </location>
</feature>
<dbReference type="Gene3D" id="2.40.30.300">
    <property type="match status" value="1"/>
</dbReference>
<name>A0A9W6T9J7_AMBMO</name>
<evidence type="ECO:0000256" key="2">
    <source>
        <dbReference type="ARBA" id="ARBA00022801"/>
    </source>
</evidence>
<organism evidence="7 8">
    <name type="scientific">Ambrosiozyma monospora</name>
    <name type="common">Yeast</name>
    <name type="synonym">Endomycopsis monosporus</name>
    <dbReference type="NCBI Taxonomy" id="43982"/>
    <lineage>
        <taxon>Eukaryota</taxon>
        <taxon>Fungi</taxon>
        <taxon>Dikarya</taxon>
        <taxon>Ascomycota</taxon>
        <taxon>Saccharomycotina</taxon>
        <taxon>Pichiomycetes</taxon>
        <taxon>Pichiales</taxon>
        <taxon>Pichiaceae</taxon>
        <taxon>Ambrosiozyma</taxon>
    </lineage>
</organism>
<dbReference type="OrthoDB" id="64767at2759"/>
<keyword evidence="4" id="KW-0067">ATP-binding</keyword>
<dbReference type="AlphaFoldDB" id="A0A9W6T9J7"/>
<evidence type="ECO:0000256" key="4">
    <source>
        <dbReference type="ARBA" id="ARBA00022840"/>
    </source>
</evidence>
<dbReference type="Proteomes" id="UP001165063">
    <property type="component" value="Unassembled WGS sequence"/>
</dbReference>
<dbReference type="Gene3D" id="3.40.50.300">
    <property type="entry name" value="P-loop containing nucleotide triphosphate hydrolases"/>
    <property type="match status" value="1"/>
</dbReference>
<dbReference type="FunFam" id="2.40.30.300:FF:000001">
    <property type="entry name" value="Mtr4 exosome RNA helicase"/>
    <property type="match status" value="1"/>
</dbReference>
<accession>A0A9W6T9J7</accession>
<gene>
    <name evidence="7" type="ORF">Amon01_000991200</name>
</gene>
<evidence type="ECO:0000256" key="3">
    <source>
        <dbReference type="ARBA" id="ARBA00022806"/>
    </source>
</evidence>
<sequence>MSGRAGRRGLDDRGIVIMMIDEKMEPQIAKGMVKGVADRLDSAFHLGYNMILNLMRVEGISPKFMLERSFYQFQNTVAVPALEKKIEELKEEAEDIQVDDSDNVKEYYDIRKQLDQYNEDYSKVISHPGNILPHLKGGRLIKIKIGAHDYGWGIVISFSKRKSRNQAQFSDHESYLVQVFVNTMYVDSPVNLIKPMNPNLVDGIRPAKKGEKARSEVIPITLDSIKSISSCRSILPNDINNKQARKTLNKALKEIIKRFPDD</sequence>
<dbReference type="GO" id="GO:0016787">
    <property type="term" value="F:hydrolase activity"/>
    <property type="evidence" value="ECO:0007669"/>
    <property type="project" value="UniProtKB-KW"/>
</dbReference>
<evidence type="ECO:0000313" key="7">
    <source>
        <dbReference type="EMBL" id="GME80849.1"/>
    </source>
</evidence>
<dbReference type="PANTHER" id="PTHR12131:SF7">
    <property type="entry name" value="EXOSOME RNA HELICASE MTR4"/>
    <property type="match status" value="1"/>
</dbReference>
<dbReference type="GO" id="GO:0005524">
    <property type="term" value="F:ATP binding"/>
    <property type="evidence" value="ECO:0007669"/>
    <property type="project" value="UniProtKB-KW"/>
</dbReference>
<dbReference type="EMBL" id="BSXU01014436">
    <property type="protein sequence ID" value="GME80849.1"/>
    <property type="molecule type" value="Genomic_DNA"/>
</dbReference>
<protein>
    <submittedName>
        <fullName evidence="7">Unnamed protein product</fullName>
    </submittedName>
</protein>
<dbReference type="InterPro" id="IPR048392">
    <property type="entry name" value="MTR4-like_stalk"/>
</dbReference>
<proteinExistence type="predicted"/>
<comment type="caution">
    <text evidence="7">The sequence shown here is derived from an EMBL/GenBank/DDBJ whole genome shotgun (WGS) entry which is preliminary data.</text>
</comment>
<keyword evidence="3" id="KW-0347">Helicase</keyword>
<feature type="domain" description="Exosome RNA helicase MTR4-like beta-barrel" evidence="5">
    <location>
        <begin position="127"/>
        <end position="261"/>
    </location>
</feature>
<evidence type="ECO:0000256" key="1">
    <source>
        <dbReference type="ARBA" id="ARBA00022741"/>
    </source>
</evidence>
<evidence type="ECO:0000313" key="8">
    <source>
        <dbReference type="Proteomes" id="UP001165063"/>
    </source>
</evidence>
<dbReference type="InterPro" id="IPR050699">
    <property type="entry name" value="RNA-DNA_Helicase"/>
</dbReference>
<keyword evidence="8" id="KW-1185">Reference proteome</keyword>
<keyword evidence="2" id="KW-0378">Hydrolase</keyword>